<gene>
    <name evidence="1" type="ORF">QOZ92_003057</name>
</gene>
<dbReference type="Proteomes" id="UP001232584">
    <property type="component" value="Unassembled WGS sequence"/>
</dbReference>
<organism evidence="1 2">
    <name type="scientific">Paraclostridium ghonii</name>
    <dbReference type="NCBI Taxonomy" id="29358"/>
    <lineage>
        <taxon>Bacteria</taxon>
        <taxon>Bacillati</taxon>
        <taxon>Bacillota</taxon>
        <taxon>Clostridia</taxon>
        <taxon>Peptostreptococcales</taxon>
        <taxon>Peptostreptococcaceae</taxon>
        <taxon>Paraclostridium</taxon>
    </lineage>
</organism>
<accession>A0ABU0N428</accession>
<reference evidence="1 2" key="1">
    <citation type="submission" date="2023-07" db="EMBL/GenBank/DDBJ databases">
        <title>Genomic Encyclopedia of Type Strains, Phase IV (KMG-IV): sequencing the most valuable type-strain genomes for metagenomic binning, comparative biology and taxonomic classification.</title>
        <authorList>
            <person name="Goeker M."/>
        </authorList>
    </citation>
    <scope>NUCLEOTIDE SEQUENCE [LARGE SCALE GENOMIC DNA]</scope>
    <source>
        <strain evidence="1 2">DSM 15049</strain>
    </source>
</reference>
<comment type="caution">
    <text evidence="1">The sequence shown here is derived from an EMBL/GenBank/DDBJ whole genome shotgun (WGS) entry which is preliminary data.</text>
</comment>
<dbReference type="EMBL" id="JAUSWG010000016">
    <property type="protein sequence ID" value="MDQ0557922.1"/>
    <property type="molecule type" value="Genomic_DNA"/>
</dbReference>
<evidence type="ECO:0000313" key="1">
    <source>
        <dbReference type="EMBL" id="MDQ0557922.1"/>
    </source>
</evidence>
<proteinExistence type="predicted"/>
<name>A0ABU0N428_9FIRM</name>
<evidence type="ECO:0000313" key="2">
    <source>
        <dbReference type="Proteomes" id="UP001232584"/>
    </source>
</evidence>
<dbReference type="RefSeq" id="WP_307509673.1">
    <property type="nucleotide sequence ID" value="NZ_BAAACE010000001.1"/>
</dbReference>
<evidence type="ECO:0008006" key="3">
    <source>
        <dbReference type="Google" id="ProtNLM"/>
    </source>
</evidence>
<sequence>MKEIEFLKLGLYEGEIENDVLARKKEFGHIMTQTRKRAKGDRCLHCKEKKSSFCNSHSVPAFCLRNISTNGAVYYSNTLINIPLLDEEKGIKNAGTFQIICKECDSTIFQEYENPDNYEKEATPKMLAQIAMKNFLRHIGKRINDHALYEIIGEKNPLALDFVRKMHSIQDAELEEYKRDYEKAKRLSEINCNEEYYQFYHEKLDYVVPLAFQGSIALVTDLDGEVLNDIYDKDRKYRIQNLHICIFPLKDTSIVMMFMDSNDKRYMNFYKKFNKLSHEDKLSLVNYIVFLYSEDVFLSKEIPDEVLKDKKLVELSQLSSLTFLMDNFSSSIEEAKKIYDLSKYTEIPNLLSEKYKLR</sequence>
<keyword evidence="2" id="KW-1185">Reference proteome</keyword>
<protein>
    <recommendedName>
        <fullName evidence="3">HNH endonuclease</fullName>
    </recommendedName>
</protein>